<sequence>MWISSRSSFSAVYASSVSLLSGVSVAGCSATRTGCSSSFGGPISFSFREVNIRLVFLSVMVWWTRLFFR</sequence>
<evidence type="ECO:0000313" key="1">
    <source>
        <dbReference type="EMBL" id="MBW75132.1"/>
    </source>
</evidence>
<accession>A0A2M4DC23</accession>
<proteinExistence type="predicted"/>
<dbReference type="EMBL" id="GGFL01010954">
    <property type="protein sequence ID" value="MBW75132.1"/>
    <property type="molecule type" value="Transcribed_RNA"/>
</dbReference>
<protein>
    <submittedName>
        <fullName evidence="1">Putative secreted protein</fullName>
    </submittedName>
</protein>
<organism evidence="1">
    <name type="scientific">Anopheles darlingi</name>
    <name type="common">Mosquito</name>
    <dbReference type="NCBI Taxonomy" id="43151"/>
    <lineage>
        <taxon>Eukaryota</taxon>
        <taxon>Metazoa</taxon>
        <taxon>Ecdysozoa</taxon>
        <taxon>Arthropoda</taxon>
        <taxon>Hexapoda</taxon>
        <taxon>Insecta</taxon>
        <taxon>Pterygota</taxon>
        <taxon>Neoptera</taxon>
        <taxon>Endopterygota</taxon>
        <taxon>Diptera</taxon>
        <taxon>Nematocera</taxon>
        <taxon>Culicoidea</taxon>
        <taxon>Culicidae</taxon>
        <taxon>Anophelinae</taxon>
        <taxon>Anopheles</taxon>
    </lineage>
</organism>
<dbReference type="PROSITE" id="PS51257">
    <property type="entry name" value="PROKAR_LIPOPROTEIN"/>
    <property type="match status" value="1"/>
</dbReference>
<name>A0A2M4DC23_ANODA</name>
<reference evidence="1" key="1">
    <citation type="submission" date="2018-01" db="EMBL/GenBank/DDBJ databases">
        <title>An insight into the sialome of Amazonian anophelines.</title>
        <authorList>
            <person name="Ribeiro J.M."/>
            <person name="Scarpassa V."/>
            <person name="Calvo E."/>
        </authorList>
    </citation>
    <scope>NUCLEOTIDE SEQUENCE</scope>
</reference>
<dbReference type="AlphaFoldDB" id="A0A2M4DC23"/>